<dbReference type="EMBL" id="AQHF01000029">
    <property type="protein sequence ID" value="MBE0347985.1"/>
    <property type="molecule type" value="Genomic_DNA"/>
</dbReference>
<reference evidence="1 2" key="1">
    <citation type="submission" date="2015-06" db="EMBL/GenBank/DDBJ databases">
        <title>Genome sequence of Pseudoalteromonas peptidolytica.</title>
        <authorList>
            <person name="Xie B.-B."/>
            <person name="Rong J.-C."/>
            <person name="Qin Q.-L."/>
            <person name="Zhang Y.-Z."/>
        </authorList>
    </citation>
    <scope>NUCLEOTIDE SEQUENCE [LARGE SCALE GENOMIC DNA]</scope>
    <source>
        <strain evidence="1 2">F12-50-A1</strain>
    </source>
</reference>
<keyword evidence="2" id="KW-1185">Reference proteome</keyword>
<evidence type="ECO:0000313" key="2">
    <source>
        <dbReference type="Proteomes" id="UP000660708"/>
    </source>
</evidence>
<evidence type="ECO:0000313" key="1">
    <source>
        <dbReference type="EMBL" id="MBE0347985.1"/>
    </source>
</evidence>
<name>A0A8I0T5E6_9GAMM</name>
<accession>A0A8I0T5E6</accession>
<dbReference type="Proteomes" id="UP000660708">
    <property type="component" value="Unassembled WGS sequence"/>
</dbReference>
<comment type="caution">
    <text evidence="1">The sequence shown here is derived from an EMBL/GenBank/DDBJ whole genome shotgun (WGS) entry which is preliminary data.</text>
</comment>
<gene>
    <name evidence="1" type="ORF">PPEP_a4384</name>
</gene>
<protein>
    <submittedName>
        <fullName evidence="1">Uncharacterized protein</fullName>
    </submittedName>
</protein>
<organism evidence="1 2">
    <name type="scientific">Pseudoalteromonas peptidolytica F12-50-A1</name>
    <dbReference type="NCBI Taxonomy" id="1315280"/>
    <lineage>
        <taxon>Bacteria</taxon>
        <taxon>Pseudomonadati</taxon>
        <taxon>Pseudomonadota</taxon>
        <taxon>Gammaproteobacteria</taxon>
        <taxon>Alteromonadales</taxon>
        <taxon>Pseudoalteromonadaceae</taxon>
        <taxon>Pseudoalteromonas</taxon>
    </lineage>
</organism>
<proteinExistence type="predicted"/>
<dbReference type="AlphaFoldDB" id="A0A8I0T5E6"/>
<sequence length="41" mass="4824">MVPKLNSLFEQFDEDEISIAKSCFFYQFCYSAIIKALTRII</sequence>